<feature type="transmembrane region" description="Helical" evidence="1">
    <location>
        <begin position="383"/>
        <end position="407"/>
    </location>
</feature>
<keyword evidence="1" id="KW-0472">Membrane</keyword>
<dbReference type="GO" id="GO:0005886">
    <property type="term" value="C:plasma membrane"/>
    <property type="evidence" value="ECO:0007669"/>
    <property type="project" value="TreeGrafter"/>
</dbReference>
<feature type="transmembrane region" description="Helical" evidence="1">
    <location>
        <begin position="535"/>
        <end position="556"/>
    </location>
</feature>
<dbReference type="GO" id="GO:0042910">
    <property type="term" value="F:xenobiotic transmembrane transporter activity"/>
    <property type="evidence" value="ECO:0007669"/>
    <property type="project" value="TreeGrafter"/>
</dbReference>
<dbReference type="Gene3D" id="3.30.70.1320">
    <property type="entry name" value="Multidrug efflux transporter AcrB pore domain like"/>
    <property type="match status" value="1"/>
</dbReference>
<dbReference type="Gene3D" id="1.20.1640.10">
    <property type="entry name" value="Multidrug efflux transporter AcrB transmembrane domain"/>
    <property type="match status" value="2"/>
</dbReference>
<dbReference type="SUPFAM" id="SSF82693">
    <property type="entry name" value="Multidrug efflux transporter AcrB pore domain, PN1, PN2, PC1 and PC2 subdomains"/>
    <property type="match status" value="3"/>
</dbReference>
<organism evidence="2 3">
    <name type="scientific">Candidatus Avidehalobacter gallistercoris</name>
    <dbReference type="NCBI Taxonomy" id="2840694"/>
    <lineage>
        <taxon>Bacteria</taxon>
        <taxon>Bacillati</taxon>
        <taxon>Bacillota</taxon>
        <taxon>Clostridia</taxon>
        <taxon>Eubacteriales</taxon>
        <taxon>Peptococcaceae</taxon>
        <taxon>Peptococcaceae incertae sedis</taxon>
        <taxon>Candidatus Avidehalobacter</taxon>
    </lineage>
</organism>
<name>A0A9D1HIU7_9FIRM</name>
<comment type="caution">
    <text evidence="2">The sequence shown here is derived from an EMBL/GenBank/DDBJ whole genome shotgun (WGS) entry which is preliminary data.</text>
</comment>
<evidence type="ECO:0000256" key="1">
    <source>
        <dbReference type="SAM" id="Phobius"/>
    </source>
</evidence>
<dbReference type="Gene3D" id="3.30.70.1430">
    <property type="entry name" value="Multidrug efflux transporter AcrB pore domain"/>
    <property type="match status" value="2"/>
</dbReference>
<evidence type="ECO:0000313" key="2">
    <source>
        <dbReference type="EMBL" id="HIU10131.1"/>
    </source>
</evidence>
<reference evidence="2" key="1">
    <citation type="submission" date="2020-10" db="EMBL/GenBank/DDBJ databases">
        <authorList>
            <person name="Gilroy R."/>
        </authorList>
    </citation>
    <scope>NUCLEOTIDE SEQUENCE</scope>
    <source>
        <strain evidence="2">2830</strain>
    </source>
</reference>
<dbReference type="SUPFAM" id="SSF82714">
    <property type="entry name" value="Multidrug efflux transporter AcrB TolC docking domain, DN and DC subdomains"/>
    <property type="match status" value="2"/>
</dbReference>
<dbReference type="SUPFAM" id="SSF82866">
    <property type="entry name" value="Multidrug efflux transporter AcrB transmembrane domain"/>
    <property type="match status" value="2"/>
</dbReference>
<dbReference type="Gene3D" id="3.30.70.1440">
    <property type="entry name" value="Multidrug efflux transporter AcrB pore domain"/>
    <property type="match status" value="1"/>
</dbReference>
<evidence type="ECO:0000313" key="3">
    <source>
        <dbReference type="Proteomes" id="UP000824124"/>
    </source>
</evidence>
<dbReference type="EMBL" id="DVMH01000017">
    <property type="protein sequence ID" value="HIU10131.1"/>
    <property type="molecule type" value="Genomic_DNA"/>
</dbReference>
<dbReference type="PANTHER" id="PTHR32063:SF0">
    <property type="entry name" value="SWARMING MOTILITY PROTEIN SWRC"/>
    <property type="match status" value="1"/>
</dbReference>
<feature type="transmembrane region" description="Helical" evidence="1">
    <location>
        <begin position="12"/>
        <end position="34"/>
    </location>
</feature>
<accession>A0A9D1HIU7</accession>
<feature type="transmembrane region" description="Helical" evidence="1">
    <location>
        <begin position="895"/>
        <end position="915"/>
    </location>
</feature>
<dbReference type="InterPro" id="IPR027463">
    <property type="entry name" value="AcrB_DN_DC_subdom"/>
</dbReference>
<feature type="transmembrane region" description="Helical" evidence="1">
    <location>
        <begin position="966"/>
        <end position="987"/>
    </location>
</feature>
<sequence>MSVIRTAVKRRVTVMMLFLCIVVLGLVSFAGLGVDLMPDMELPVAMVMTTYSGAGSEEVENMVTKTIESAVASVEGLDTMISMSSTGSSIVMVQYGWDVDLDVASQDLREQIDLVEAYLPDGVDTPLVMKMNMNQMPIMVMAVSGGNGLADLKETVDNDIVPVLERQPGVASVNVGGGYTETIDVVVSPQTLENYNLSLNGIVQAIASNNMNMAAGQVVDGGKNMTIRLIGKYEKLSDVENVDVTLPTGGIAKLKDIASVNLVQSKDDANVYLNGQDAVYVAITKQSDANTVETAAAVQKAVAGLETTYDTVHFEEAMNQADMINQTIDNLVSSLLQGVVLAVVVLFLFLRSVRSTLVIAISIPVSLIATFMLMGFADMTFNMLTLGGMALGAGMMVDSSIVILENIQRLRTDGMSGFDAAVKGAQQMVLAVVSSTLTTVAIFLPIAYTEGLTSVLFKDMALVISFALLASLVTAIILVPMLCSTMLRPEVSYSTEGGGITAQIGKMQNAFAAGFDNMRERYRKMLSWCMRHQKTTVLTVLVMFIISIGLVGIVGMEFMPDADSGQLTISLTLEDGTAKAETAVVATRAEQIITETCGDDLDTMLSVVGGSPMSSTGSSSENTAMMLVQLVDEKHRSWNVDELADNLRSQLTDIAGVQASVSAGNMMSMSSSSTGGASVYIYGDDLDTLKELSDKVVAVMESMPAAREVESSMDDALPVLELTINANKASSLGMTVPQVASSISAYVNGVTASRFSQEEGDEIDIDVLVPEEYQNNLDLILNQKMTAPTGAIYRLSDVVTVQQGLGPLSINRENQERYVSVSCSLVGEDLNSFTAELEQRLDNEIVVPEGYRISNEGSYQDMMEAFTSLILAMLLGVALIYMIMASLYESFSQPFIIFFTLPTAFIGAFFGLFVTGKALDVTGMIGLLMLIGIVVNNGIVLVDSINDFRRSEGMSLNKAIMRAAPLRLRPVLMTALTTILSMLPMAFFGSDGGQMMSGLAVVVMFGLLFSTFITLLFVPVVYSLFDQLAAKLGRRKENSRNGLHEVADESI</sequence>
<feature type="transmembrane region" description="Helical" evidence="1">
    <location>
        <begin position="865"/>
        <end position="888"/>
    </location>
</feature>
<dbReference type="Proteomes" id="UP000824124">
    <property type="component" value="Unassembled WGS sequence"/>
</dbReference>
<dbReference type="PANTHER" id="PTHR32063">
    <property type="match status" value="1"/>
</dbReference>
<feature type="transmembrane region" description="Helical" evidence="1">
    <location>
        <begin position="331"/>
        <end position="350"/>
    </location>
</feature>
<feature type="transmembrane region" description="Helical" evidence="1">
    <location>
        <begin position="357"/>
        <end position="377"/>
    </location>
</feature>
<keyword evidence="1" id="KW-0812">Transmembrane</keyword>
<dbReference type="AlphaFoldDB" id="A0A9D1HIU7"/>
<reference evidence="2" key="2">
    <citation type="journal article" date="2021" name="PeerJ">
        <title>Extensive microbial diversity within the chicken gut microbiome revealed by metagenomics and culture.</title>
        <authorList>
            <person name="Gilroy R."/>
            <person name="Ravi A."/>
            <person name="Getino M."/>
            <person name="Pursley I."/>
            <person name="Horton D.L."/>
            <person name="Alikhan N.F."/>
            <person name="Baker D."/>
            <person name="Gharbi K."/>
            <person name="Hall N."/>
            <person name="Watson M."/>
            <person name="Adriaenssens E.M."/>
            <person name="Foster-Nyarko E."/>
            <person name="Jarju S."/>
            <person name="Secka A."/>
            <person name="Antonio M."/>
            <person name="Oren A."/>
            <person name="Chaudhuri R.R."/>
            <person name="La Ragione R."/>
            <person name="Hildebrand F."/>
            <person name="Pallen M.J."/>
        </authorList>
    </citation>
    <scope>NUCLEOTIDE SEQUENCE</scope>
    <source>
        <strain evidence="2">2830</strain>
    </source>
</reference>
<protein>
    <submittedName>
        <fullName evidence="2">Efflux RND transporter permease subunit</fullName>
    </submittedName>
</protein>
<feature type="transmembrane region" description="Helical" evidence="1">
    <location>
        <begin position="460"/>
        <end position="483"/>
    </location>
</feature>
<feature type="transmembrane region" description="Helical" evidence="1">
    <location>
        <begin position="921"/>
        <end position="945"/>
    </location>
</feature>
<dbReference type="InterPro" id="IPR001036">
    <property type="entry name" value="Acrflvin-R"/>
</dbReference>
<keyword evidence="1" id="KW-1133">Transmembrane helix</keyword>
<feature type="transmembrane region" description="Helical" evidence="1">
    <location>
        <begin position="428"/>
        <end position="448"/>
    </location>
</feature>
<gene>
    <name evidence="2" type="ORF">IAB00_02650</name>
</gene>
<dbReference type="Pfam" id="PF00873">
    <property type="entry name" value="ACR_tran"/>
    <property type="match status" value="1"/>
</dbReference>
<dbReference type="PRINTS" id="PR00702">
    <property type="entry name" value="ACRIFLAVINRP"/>
</dbReference>
<feature type="transmembrane region" description="Helical" evidence="1">
    <location>
        <begin position="999"/>
        <end position="1025"/>
    </location>
</feature>
<dbReference type="Gene3D" id="3.30.2090.10">
    <property type="entry name" value="Multidrug efflux transporter AcrB TolC docking domain, DN and DC subdomains"/>
    <property type="match status" value="2"/>
</dbReference>
<proteinExistence type="predicted"/>